<evidence type="ECO:0000256" key="2">
    <source>
        <dbReference type="SAM" id="Phobius"/>
    </source>
</evidence>
<feature type="compositionally biased region" description="Acidic residues" evidence="1">
    <location>
        <begin position="466"/>
        <end position="492"/>
    </location>
</feature>
<protein>
    <submittedName>
        <fullName evidence="3">Uncharacterized protein</fullName>
    </submittedName>
</protein>
<keyword evidence="2" id="KW-1133">Transmembrane helix</keyword>
<proteinExistence type="predicted"/>
<reference evidence="3" key="1">
    <citation type="submission" date="2021-01" db="UniProtKB">
        <authorList>
            <consortium name="EnsemblMetazoa"/>
        </authorList>
    </citation>
    <scope>IDENTIFICATION</scope>
</reference>
<evidence type="ECO:0000256" key="1">
    <source>
        <dbReference type="SAM" id="MobiDB-lite"/>
    </source>
</evidence>
<evidence type="ECO:0000313" key="3">
    <source>
        <dbReference type="EnsemblMetazoa" id="CLYHEMP009007.4"/>
    </source>
</evidence>
<dbReference type="Proteomes" id="UP000594262">
    <property type="component" value="Unplaced"/>
</dbReference>
<name>A0A7M5V7S5_9CNID</name>
<feature type="region of interest" description="Disordered" evidence="1">
    <location>
        <begin position="457"/>
        <end position="506"/>
    </location>
</feature>
<dbReference type="EnsemblMetazoa" id="CLYHEMT009007.4">
    <property type="protein sequence ID" value="CLYHEMP009007.4"/>
    <property type="gene ID" value="CLYHEMG009007"/>
</dbReference>
<sequence length="606" mass="70534">MRVLRIFLEFLFIVTCVDMGYGFFNMVPTNTQGYLQMKPNKEERKGHCEFDKYDLDDERIEIRNIPSITARVPTASLADSLGSLSPEAMKKLGIDPEKWIKFSVAVKDAAEKASMAAHPILKPVLNQIVSGLGLKNTHRNPAAIIKSVNRASHKIIIAANKRFSHLKDYVDQTDRKILKQNMENHYLGQQENWANCLLRKSLWDSNKCQKDVEQDVNGLKNFFVNKRMYTLYPRKKMSVEDIKFLETQLPVTRTWAVFHLQIIAVLLRTLEKMKKDSKRAHKKKYYRNQYTLYKDKLRTNGQFYMGYMEWALKKIRKARIVENQFDEEPQCTEFEDEFGWKTYGQCLEHSQINCTFKPTKFSHKFCDLDITMSCSAGECVCKVCTGVFAFCNTDTVKTKGFHTQVTSHIKDIMDEISQKYIEDLKPRFNAYWKREVGRHISILKNIFDSPKLNLERGKSGSRDAIEDNEDDFGDGLFDDVNEQSGSGEEEIGEEAKGNEDIGDNVISETRGKTDADKFKNVPEEVKERIREMAKMEKESEEQDDEILQGVTGKETFTEYLRKVDQNVKTRYKNKNQIQKQYRLISHFTIFNKNFSQNTFNTNFNLH</sequence>
<keyword evidence="4" id="KW-1185">Reference proteome</keyword>
<keyword evidence="2" id="KW-0812">Transmembrane</keyword>
<feature type="transmembrane region" description="Helical" evidence="2">
    <location>
        <begin position="7"/>
        <end position="27"/>
    </location>
</feature>
<dbReference type="AlphaFoldDB" id="A0A7M5V7S5"/>
<keyword evidence="2" id="KW-0472">Membrane</keyword>
<accession>A0A7M5V7S5</accession>
<evidence type="ECO:0000313" key="4">
    <source>
        <dbReference type="Proteomes" id="UP000594262"/>
    </source>
</evidence>
<organism evidence="3 4">
    <name type="scientific">Clytia hemisphaerica</name>
    <dbReference type="NCBI Taxonomy" id="252671"/>
    <lineage>
        <taxon>Eukaryota</taxon>
        <taxon>Metazoa</taxon>
        <taxon>Cnidaria</taxon>
        <taxon>Hydrozoa</taxon>
        <taxon>Hydroidolina</taxon>
        <taxon>Leptothecata</taxon>
        <taxon>Obeliida</taxon>
        <taxon>Clytiidae</taxon>
        <taxon>Clytia</taxon>
    </lineage>
</organism>